<dbReference type="EMBL" id="CAEZUP010000116">
    <property type="protein sequence ID" value="CAB4622694.1"/>
    <property type="molecule type" value="Genomic_DNA"/>
</dbReference>
<sequence>MPTPNDDATPLDGNAIKSLLEEVSKHLTPGPNRHLVVIVGGALLAWNGLRNTTIDVDSIERLGLELETAVAEVAQERGLEPDWLNAEAARFRPATLVLNDCEVLLETDKLVVRGAPLRAVFAMKLLRSQQNDLADIEKILPVAGFMSAAEAVESFYEAYPHALEDPELPDLVCQLARNGGLDLPLE</sequence>
<organism evidence="1">
    <name type="scientific">freshwater metagenome</name>
    <dbReference type="NCBI Taxonomy" id="449393"/>
    <lineage>
        <taxon>unclassified sequences</taxon>
        <taxon>metagenomes</taxon>
        <taxon>ecological metagenomes</taxon>
    </lineage>
</organism>
<dbReference type="AlphaFoldDB" id="A0A6J6IF35"/>
<proteinExistence type="predicted"/>
<protein>
    <submittedName>
        <fullName evidence="1">Unannotated protein</fullName>
    </submittedName>
</protein>
<accession>A0A6J6IF35</accession>
<name>A0A6J6IF35_9ZZZZ</name>
<evidence type="ECO:0000313" key="1">
    <source>
        <dbReference type="EMBL" id="CAB4622694.1"/>
    </source>
</evidence>
<gene>
    <name evidence="1" type="ORF">UFOPK1835_01915</name>
</gene>
<reference evidence="1" key="1">
    <citation type="submission" date="2020-05" db="EMBL/GenBank/DDBJ databases">
        <authorList>
            <person name="Chiriac C."/>
            <person name="Salcher M."/>
            <person name="Ghai R."/>
            <person name="Kavagutti S V."/>
        </authorList>
    </citation>
    <scope>NUCLEOTIDE SEQUENCE</scope>
</reference>